<dbReference type="Pfam" id="PF03219">
    <property type="entry name" value="TLC"/>
    <property type="match status" value="1"/>
</dbReference>
<keyword evidence="7 9" id="KW-1133">Transmembrane helix</keyword>
<dbReference type="PANTHER" id="PTHR31187:SF1">
    <property type="entry name" value="ADP,ATP CARRIER PROTEIN 1"/>
    <property type="match status" value="1"/>
</dbReference>
<evidence type="ECO:0000256" key="5">
    <source>
        <dbReference type="ARBA" id="ARBA00022741"/>
    </source>
</evidence>
<comment type="caution">
    <text evidence="10">The sequence shown here is derived from an EMBL/GenBank/DDBJ whole genome shotgun (WGS) entry which is preliminary data.</text>
</comment>
<organism evidence="10 11">
    <name type="scientific">Nematocida displodere</name>
    <dbReference type="NCBI Taxonomy" id="1805483"/>
    <lineage>
        <taxon>Eukaryota</taxon>
        <taxon>Fungi</taxon>
        <taxon>Fungi incertae sedis</taxon>
        <taxon>Microsporidia</taxon>
        <taxon>Nematocida</taxon>
    </lineage>
</organism>
<feature type="transmembrane region" description="Helical" evidence="9">
    <location>
        <begin position="378"/>
        <end position="401"/>
    </location>
</feature>
<evidence type="ECO:0000256" key="6">
    <source>
        <dbReference type="ARBA" id="ARBA00022840"/>
    </source>
</evidence>
<keyword evidence="3 9" id="KW-0813">Transport</keyword>
<evidence type="ECO:0000256" key="1">
    <source>
        <dbReference type="ARBA" id="ARBA00004141"/>
    </source>
</evidence>
<comment type="subcellular location">
    <subcellularLocation>
        <location evidence="1 9">Membrane</location>
        <topology evidence="1 9">Multi-pass membrane protein</topology>
    </subcellularLocation>
</comment>
<dbReference type="GeneID" id="93647553"/>
<evidence type="ECO:0000256" key="3">
    <source>
        <dbReference type="ARBA" id="ARBA00022448"/>
    </source>
</evidence>
<dbReference type="PANTHER" id="PTHR31187">
    <property type="match status" value="1"/>
</dbReference>
<dbReference type="STRING" id="1805483.A0A177EAU5"/>
<dbReference type="InterPro" id="IPR004667">
    <property type="entry name" value="ADP_ATP_car_bac_type"/>
</dbReference>
<keyword evidence="11" id="KW-1185">Reference proteome</keyword>
<sequence length="557" mass="61067">MENQEVASNYKAKSLPTEDEHEALVDVECNPFFKVLKVEYPKFFCLAALGFSISFIYSTLRDGKDAIVMSRMVPASIPFLKTFVVLFFTVLFGIFFQVLMANGVPMRKIMIRANLGFAGYFLVYGLLVNFLSEHFEPGRFVVLDMFSDGKMAVNKLEGLKGLFLLYNFWTGSLFYLSSELWGSIILSLMFFGCVNEVCPLKQALRFYPLFMVSANIALVASGVLGHIVVAMSGGNPDTIYAFYRYFLVFISVLCVGNVFLYRHLMDKIIPFPIYILEGPKRSKSKTKVGVIKGITTAFSNSIILCLSISVLSYGMVTNLTEGAYNSTIANAAKSTGVSTLTTTLQTKATQQILIGLATIVFLLSPLKSFIQTRGWLSLGLLSPLFSLVGALIFFGCVWANVTSGAKGTTGLAKTVATKLGALLGGAPKTRTESEKHVGMIVTSLIKIMKYAAFDICKEAIGMKIPEAHRSRFKGVYDGVFGKFGKSAASGLQIILMAIFNTSDIRESVTVTATGVILVTLVWLYASYYLGAQYTKAVKEGRDLPVLVEEQVDPETAK</sequence>
<proteinExistence type="inferred from homology"/>
<feature type="transmembrane region" description="Helical" evidence="9">
    <location>
        <begin position="242"/>
        <end position="261"/>
    </location>
</feature>
<keyword evidence="5 9" id="KW-0547">Nucleotide-binding</keyword>
<gene>
    <name evidence="10" type="ORF">NEDG_01203</name>
</gene>
<evidence type="ECO:0000256" key="9">
    <source>
        <dbReference type="RuleBase" id="RU363121"/>
    </source>
</evidence>
<evidence type="ECO:0000256" key="2">
    <source>
        <dbReference type="ARBA" id="ARBA00007127"/>
    </source>
</evidence>
<dbReference type="OrthoDB" id="2190844at2759"/>
<dbReference type="EMBL" id="LTDL01000042">
    <property type="protein sequence ID" value="OAG29064.1"/>
    <property type="molecule type" value="Genomic_DNA"/>
</dbReference>
<reference evidence="10 11" key="1">
    <citation type="submission" date="2016-02" db="EMBL/GenBank/DDBJ databases">
        <title>Discovery of a natural microsporidian pathogen with a broad tissue tropism in Caenorhabditis elegans.</title>
        <authorList>
            <person name="Luallen R.J."/>
            <person name="Reinke A.W."/>
            <person name="Tong L."/>
            <person name="Botts M.R."/>
            <person name="Felix M.-A."/>
            <person name="Troemel E.R."/>
        </authorList>
    </citation>
    <scope>NUCLEOTIDE SEQUENCE [LARGE SCALE GENOMIC DNA]</scope>
    <source>
        <strain evidence="10 11">JUm2807</strain>
    </source>
</reference>
<dbReference type="GO" id="GO:0005471">
    <property type="term" value="F:ATP:ADP antiporter activity"/>
    <property type="evidence" value="ECO:0007669"/>
    <property type="project" value="InterPro"/>
</dbReference>
<evidence type="ECO:0000313" key="11">
    <source>
        <dbReference type="Proteomes" id="UP000185944"/>
    </source>
</evidence>
<comment type="similarity">
    <text evidence="2 9">Belongs to the ADP/ATP translocase tlc family.</text>
</comment>
<protein>
    <recommendedName>
        <fullName evidence="9">ADP,ATP carrier protein</fullName>
    </recommendedName>
</protein>
<keyword evidence="8 9" id="KW-0472">Membrane</keyword>
<keyword evidence="4 9" id="KW-0812">Transmembrane</keyword>
<feature type="transmembrane region" description="Helical" evidence="9">
    <location>
        <begin position="290"/>
        <end position="316"/>
    </location>
</feature>
<feature type="transmembrane region" description="Helical" evidence="9">
    <location>
        <begin position="113"/>
        <end position="132"/>
    </location>
</feature>
<accession>A0A177EAU5</accession>
<name>A0A177EAU5_9MICR</name>
<dbReference type="AlphaFoldDB" id="A0A177EAU5"/>
<keyword evidence="6 9" id="KW-0067">ATP-binding</keyword>
<dbReference type="VEuPathDB" id="MicrosporidiaDB:NEDG_01203"/>
<evidence type="ECO:0000313" key="10">
    <source>
        <dbReference type="EMBL" id="OAG29064.1"/>
    </source>
</evidence>
<feature type="transmembrane region" description="Helical" evidence="9">
    <location>
        <begin position="348"/>
        <end position="366"/>
    </location>
</feature>
<dbReference type="GO" id="GO:0005524">
    <property type="term" value="F:ATP binding"/>
    <property type="evidence" value="ECO:0007669"/>
    <property type="project" value="UniProtKB-KW"/>
</dbReference>
<evidence type="ECO:0000256" key="4">
    <source>
        <dbReference type="ARBA" id="ARBA00022692"/>
    </source>
</evidence>
<evidence type="ECO:0000256" key="7">
    <source>
        <dbReference type="ARBA" id="ARBA00022989"/>
    </source>
</evidence>
<dbReference type="Proteomes" id="UP000185944">
    <property type="component" value="Unassembled WGS sequence"/>
</dbReference>
<feature type="transmembrane region" description="Helical" evidence="9">
    <location>
        <begin position="173"/>
        <end position="194"/>
    </location>
</feature>
<feature type="transmembrane region" description="Helical" evidence="9">
    <location>
        <begin position="80"/>
        <end position="101"/>
    </location>
</feature>
<feature type="transmembrane region" description="Helical" evidence="9">
    <location>
        <begin position="43"/>
        <end position="60"/>
    </location>
</feature>
<dbReference type="RefSeq" id="XP_067543809.1">
    <property type="nucleotide sequence ID" value="XM_067688621.1"/>
</dbReference>
<feature type="transmembrane region" description="Helical" evidence="9">
    <location>
        <begin position="508"/>
        <end position="529"/>
    </location>
</feature>
<evidence type="ECO:0000256" key="8">
    <source>
        <dbReference type="ARBA" id="ARBA00023136"/>
    </source>
</evidence>
<dbReference type="GO" id="GO:0016020">
    <property type="term" value="C:membrane"/>
    <property type="evidence" value="ECO:0007669"/>
    <property type="project" value="UniProtKB-SubCell"/>
</dbReference>
<feature type="transmembrane region" description="Helical" evidence="9">
    <location>
        <begin position="206"/>
        <end position="230"/>
    </location>
</feature>